<dbReference type="RefSeq" id="WP_188683062.1">
    <property type="nucleotide sequence ID" value="NZ_BMIS01000003.1"/>
</dbReference>
<organism evidence="2 3">
    <name type="scientific">Nesterenkonia cremea</name>
    <dbReference type="NCBI Taxonomy" id="1882340"/>
    <lineage>
        <taxon>Bacteria</taxon>
        <taxon>Bacillati</taxon>
        <taxon>Actinomycetota</taxon>
        <taxon>Actinomycetes</taxon>
        <taxon>Micrococcales</taxon>
        <taxon>Micrococcaceae</taxon>
        <taxon>Nesterenkonia</taxon>
    </lineage>
</organism>
<dbReference type="Proteomes" id="UP000633136">
    <property type="component" value="Unassembled WGS sequence"/>
</dbReference>
<name>A0A917EPT4_9MICC</name>
<dbReference type="InterPro" id="IPR043129">
    <property type="entry name" value="ATPase_NBD"/>
</dbReference>
<comment type="similarity">
    <text evidence="1">Belongs to the ROK (NagC/XylR) family.</text>
</comment>
<reference evidence="2" key="2">
    <citation type="submission" date="2020-09" db="EMBL/GenBank/DDBJ databases">
        <authorList>
            <person name="Sun Q."/>
            <person name="Zhou Y."/>
        </authorList>
    </citation>
    <scope>NUCLEOTIDE SEQUENCE</scope>
    <source>
        <strain evidence="2">CGMCC 1.15388</strain>
    </source>
</reference>
<dbReference type="Gene3D" id="1.10.10.10">
    <property type="entry name" value="Winged helix-like DNA-binding domain superfamily/Winged helix DNA-binding domain"/>
    <property type="match status" value="1"/>
</dbReference>
<dbReference type="PROSITE" id="PS01125">
    <property type="entry name" value="ROK"/>
    <property type="match status" value="1"/>
</dbReference>
<reference evidence="2" key="1">
    <citation type="journal article" date="2014" name="Int. J. Syst. Evol. Microbiol.">
        <title>Complete genome sequence of Corynebacterium casei LMG S-19264T (=DSM 44701T), isolated from a smear-ripened cheese.</title>
        <authorList>
            <consortium name="US DOE Joint Genome Institute (JGI-PGF)"/>
            <person name="Walter F."/>
            <person name="Albersmeier A."/>
            <person name="Kalinowski J."/>
            <person name="Ruckert C."/>
        </authorList>
    </citation>
    <scope>NUCLEOTIDE SEQUENCE</scope>
    <source>
        <strain evidence="2">CGMCC 1.15388</strain>
    </source>
</reference>
<dbReference type="SUPFAM" id="SSF46785">
    <property type="entry name" value="Winged helix' DNA-binding domain"/>
    <property type="match status" value="1"/>
</dbReference>
<gene>
    <name evidence="2" type="ORF">GCM10011401_08640</name>
</gene>
<dbReference type="EMBL" id="BMIS01000003">
    <property type="protein sequence ID" value="GGE63782.1"/>
    <property type="molecule type" value="Genomic_DNA"/>
</dbReference>
<dbReference type="InterPro" id="IPR049874">
    <property type="entry name" value="ROK_cs"/>
</dbReference>
<keyword evidence="2" id="KW-0418">Kinase</keyword>
<comment type="caution">
    <text evidence="2">The sequence shown here is derived from an EMBL/GenBank/DDBJ whole genome shotgun (WGS) entry which is preliminary data.</text>
</comment>
<evidence type="ECO:0000256" key="1">
    <source>
        <dbReference type="ARBA" id="ARBA00006479"/>
    </source>
</evidence>
<dbReference type="InterPro" id="IPR036388">
    <property type="entry name" value="WH-like_DNA-bd_sf"/>
</dbReference>
<dbReference type="GO" id="GO:0016301">
    <property type="term" value="F:kinase activity"/>
    <property type="evidence" value="ECO:0007669"/>
    <property type="project" value="UniProtKB-KW"/>
</dbReference>
<dbReference type="PANTHER" id="PTHR18964:SF149">
    <property type="entry name" value="BIFUNCTIONAL UDP-N-ACETYLGLUCOSAMINE 2-EPIMERASE_N-ACETYLMANNOSAMINE KINASE"/>
    <property type="match status" value="1"/>
</dbReference>
<dbReference type="Gene3D" id="3.30.420.40">
    <property type="match status" value="2"/>
</dbReference>
<sequence length="395" mass="41760">MNDKASIASLGTLSSTSRAVIRELLTSGPLPRATLARRLGLSPARLTKVTRPLLDSAVIYEDATAPNKTPGRPGTPLAVHAPRYAFAGFKITGDTLYGTRVDAEGRVQRAKSVSLESTDSSHVVDLIIDLVKELGEEQPLQAIGIGSAGTMRRYDDRVRRNQYLGWDDVPLAEILTAKTGLPTVISGDIRALTVGVQWSGPGQGHSDFAVVTIGVGIGLGMVIDDQVHAGTHGTAGMIGHTRVSEAGPLCELGHRGCASAYLNADSILAAISVPHGITDLDLDGACRLADRGDPVAQRVLSDAGRALGVLIAQVVNVLGLDTVILAGDGLVILEHLSQELNSALRDHLDPWGTVPHLETFHSDFDEWARGAAVLSCQWLLVDPPKLLAPSITHQQ</sequence>
<dbReference type="AlphaFoldDB" id="A0A917EPT4"/>
<evidence type="ECO:0000313" key="2">
    <source>
        <dbReference type="EMBL" id="GGE63782.1"/>
    </source>
</evidence>
<dbReference type="InterPro" id="IPR000600">
    <property type="entry name" value="ROK"/>
</dbReference>
<accession>A0A917EPT4</accession>
<protein>
    <submittedName>
        <fullName evidence="2">Sugar kinase</fullName>
    </submittedName>
</protein>
<dbReference type="InterPro" id="IPR036390">
    <property type="entry name" value="WH_DNA-bd_sf"/>
</dbReference>
<dbReference type="SUPFAM" id="SSF53067">
    <property type="entry name" value="Actin-like ATPase domain"/>
    <property type="match status" value="1"/>
</dbReference>
<keyword evidence="3" id="KW-1185">Reference proteome</keyword>
<keyword evidence="2" id="KW-0808">Transferase</keyword>
<proteinExistence type="inferred from homology"/>
<dbReference type="Pfam" id="PF00480">
    <property type="entry name" value="ROK"/>
    <property type="match status" value="1"/>
</dbReference>
<dbReference type="PANTHER" id="PTHR18964">
    <property type="entry name" value="ROK (REPRESSOR, ORF, KINASE) FAMILY"/>
    <property type="match status" value="1"/>
</dbReference>
<evidence type="ECO:0000313" key="3">
    <source>
        <dbReference type="Proteomes" id="UP000633136"/>
    </source>
</evidence>